<sequence>MSTKNCVAISCGQKVLRVGQREEQREYRQLLPGCLRKLFPELDSQQLQEKLDTALAKGDLSLYVQILACHARRLYPDVKKNESGEMTVTCRSPALPGHGSKKFQDTEALRMRNMVARQVQRCLEETLTHCGEPCRRAPSIVAGDFNVDVRGGRREWLVTYMRDVLSLKCLSAEQKLPTTMRKTCIDSLFINFDVERLQEPLSVLFADRKTVVVKAKGGPAAVQCQYLLLKNDKTYASHRF</sequence>
<accession>A0A9J6DG32</accession>
<evidence type="ECO:0000313" key="2">
    <source>
        <dbReference type="Proteomes" id="UP000821866"/>
    </source>
</evidence>
<dbReference type="Proteomes" id="UP000821866">
    <property type="component" value="Chromosome 7"/>
</dbReference>
<protein>
    <recommendedName>
        <fullName evidence="3">Endonuclease/exonuclease/phosphatase domain-containing protein</fullName>
    </recommendedName>
</protein>
<gene>
    <name evidence="1" type="ORF">HPB51_008006</name>
</gene>
<dbReference type="AlphaFoldDB" id="A0A9J6DG32"/>
<reference evidence="1" key="1">
    <citation type="journal article" date="2020" name="Cell">
        <title>Large-Scale Comparative Analyses of Tick Genomes Elucidate Their Genetic Diversity and Vector Capacities.</title>
        <authorList>
            <consortium name="Tick Genome and Microbiome Consortium (TIGMIC)"/>
            <person name="Jia N."/>
            <person name="Wang J."/>
            <person name="Shi W."/>
            <person name="Du L."/>
            <person name="Sun Y."/>
            <person name="Zhan W."/>
            <person name="Jiang J.F."/>
            <person name="Wang Q."/>
            <person name="Zhang B."/>
            <person name="Ji P."/>
            <person name="Bell-Sakyi L."/>
            <person name="Cui X.M."/>
            <person name="Yuan T.T."/>
            <person name="Jiang B.G."/>
            <person name="Yang W.F."/>
            <person name="Lam T.T."/>
            <person name="Chang Q.C."/>
            <person name="Ding S.J."/>
            <person name="Wang X.J."/>
            <person name="Zhu J.G."/>
            <person name="Ruan X.D."/>
            <person name="Zhao L."/>
            <person name="Wei J.T."/>
            <person name="Ye R.Z."/>
            <person name="Que T.C."/>
            <person name="Du C.H."/>
            <person name="Zhou Y.H."/>
            <person name="Cheng J.X."/>
            <person name="Dai P.F."/>
            <person name="Guo W.B."/>
            <person name="Han X.H."/>
            <person name="Huang E.J."/>
            <person name="Li L.F."/>
            <person name="Wei W."/>
            <person name="Gao Y.C."/>
            <person name="Liu J.Z."/>
            <person name="Shao H.Z."/>
            <person name="Wang X."/>
            <person name="Wang C.C."/>
            <person name="Yang T.C."/>
            <person name="Huo Q.B."/>
            <person name="Li W."/>
            <person name="Chen H.Y."/>
            <person name="Chen S.E."/>
            <person name="Zhou L.G."/>
            <person name="Ni X.B."/>
            <person name="Tian J.H."/>
            <person name="Sheng Y."/>
            <person name="Liu T."/>
            <person name="Pan Y.S."/>
            <person name="Xia L.Y."/>
            <person name="Li J."/>
            <person name="Zhao F."/>
            <person name="Cao W.C."/>
        </authorList>
    </citation>
    <scope>NUCLEOTIDE SEQUENCE</scope>
    <source>
        <strain evidence="1">Rmic-2018</strain>
    </source>
</reference>
<evidence type="ECO:0000313" key="1">
    <source>
        <dbReference type="EMBL" id="KAH8020894.1"/>
    </source>
</evidence>
<dbReference type="VEuPathDB" id="VectorBase:LOC119186545"/>
<organism evidence="1 2">
    <name type="scientific">Rhipicephalus microplus</name>
    <name type="common">Cattle tick</name>
    <name type="synonym">Boophilus microplus</name>
    <dbReference type="NCBI Taxonomy" id="6941"/>
    <lineage>
        <taxon>Eukaryota</taxon>
        <taxon>Metazoa</taxon>
        <taxon>Ecdysozoa</taxon>
        <taxon>Arthropoda</taxon>
        <taxon>Chelicerata</taxon>
        <taxon>Arachnida</taxon>
        <taxon>Acari</taxon>
        <taxon>Parasitiformes</taxon>
        <taxon>Ixodida</taxon>
        <taxon>Ixodoidea</taxon>
        <taxon>Ixodidae</taxon>
        <taxon>Rhipicephalinae</taxon>
        <taxon>Rhipicephalus</taxon>
        <taxon>Boophilus</taxon>
    </lineage>
</organism>
<evidence type="ECO:0008006" key="3">
    <source>
        <dbReference type="Google" id="ProtNLM"/>
    </source>
</evidence>
<comment type="caution">
    <text evidence="1">The sequence shown here is derived from an EMBL/GenBank/DDBJ whole genome shotgun (WGS) entry which is preliminary data.</text>
</comment>
<dbReference type="EMBL" id="JABSTU010000009">
    <property type="protein sequence ID" value="KAH8020894.1"/>
    <property type="molecule type" value="Genomic_DNA"/>
</dbReference>
<name>A0A9J6DG32_RHIMP</name>
<proteinExistence type="predicted"/>
<keyword evidence="2" id="KW-1185">Reference proteome</keyword>
<reference evidence="1" key="2">
    <citation type="submission" date="2021-09" db="EMBL/GenBank/DDBJ databases">
        <authorList>
            <person name="Jia N."/>
            <person name="Wang J."/>
            <person name="Shi W."/>
            <person name="Du L."/>
            <person name="Sun Y."/>
            <person name="Zhan W."/>
            <person name="Jiang J."/>
            <person name="Wang Q."/>
            <person name="Zhang B."/>
            <person name="Ji P."/>
            <person name="Sakyi L.B."/>
            <person name="Cui X."/>
            <person name="Yuan T."/>
            <person name="Jiang B."/>
            <person name="Yang W."/>
            <person name="Lam T.T.-Y."/>
            <person name="Chang Q."/>
            <person name="Ding S."/>
            <person name="Wang X."/>
            <person name="Zhu J."/>
            <person name="Ruan X."/>
            <person name="Zhao L."/>
            <person name="Wei J."/>
            <person name="Que T."/>
            <person name="Du C."/>
            <person name="Cheng J."/>
            <person name="Dai P."/>
            <person name="Han X."/>
            <person name="Huang E."/>
            <person name="Gao Y."/>
            <person name="Liu J."/>
            <person name="Shao H."/>
            <person name="Ye R."/>
            <person name="Li L."/>
            <person name="Wei W."/>
            <person name="Wang X."/>
            <person name="Wang C."/>
            <person name="Huo Q."/>
            <person name="Li W."/>
            <person name="Guo W."/>
            <person name="Chen H."/>
            <person name="Chen S."/>
            <person name="Zhou L."/>
            <person name="Zhou L."/>
            <person name="Ni X."/>
            <person name="Tian J."/>
            <person name="Zhou Y."/>
            <person name="Sheng Y."/>
            <person name="Liu T."/>
            <person name="Pan Y."/>
            <person name="Xia L."/>
            <person name="Li J."/>
            <person name="Zhao F."/>
            <person name="Cao W."/>
        </authorList>
    </citation>
    <scope>NUCLEOTIDE SEQUENCE</scope>
    <source>
        <strain evidence="1">Rmic-2018</strain>
        <tissue evidence="1">Larvae</tissue>
    </source>
</reference>